<dbReference type="AlphaFoldDB" id="A0A7J7P6F0"/>
<dbReference type="InterPro" id="IPR003871">
    <property type="entry name" value="RFA1B/D_OB_1st"/>
</dbReference>
<gene>
    <name evidence="2" type="ORF">GIB67_026381</name>
</gene>
<organism evidence="2 3">
    <name type="scientific">Kingdonia uniflora</name>
    <dbReference type="NCBI Taxonomy" id="39325"/>
    <lineage>
        <taxon>Eukaryota</taxon>
        <taxon>Viridiplantae</taxon>
        <taxon>Streptophyta</taxon>
        <taxon>Embryophyta</taxon>
        <taxon>Tracheophyta</taxon>
        <taxon>Spermatophyta</taxon>
        <taxon>Magnoliopsida</taxon>
        <taxon>Ranunculales</taxon>
        <taxon>Circaeasteraceae</taxon>
        <taxon>Kingdonia</taxon>
    </lineage>
</organism>
<name>A0A7J7P6F0_9MAGN</name>
<evidence type="ECO:0000313" key="3">
    <source>
        <dbReference type="Proteomes" id="UP000541444"/>
    </source>
</evidence>
<dbReference type="PANTHER" id="PTHR47165:SF4">
    <property type="entry name" value="OS03G0429900 PROTEIN"/>
    <property type="match status" value="1"/>
</dbReference>
<dbReference type="Proteomes" id="UP000541444">
    <property type="component" value="Unassembled WGS sequence"/>
</dbReference>
<comment type="caution">
    <text evidence="2">The sequence shown here is derived from an EMBL/GenBank/DDBJ whole genome shotgun (WGS) entry which is preliminary data.</text>
</comment>
<protein>
    <recommendedName>
        <fullName evidence="1">Replication protein A 70 kDa DNA-binding subunit B/D first OB fold domain-containing protein</fullName>
    </recommendedName>
</protein>
<evidence type="ECO:0000313" key="2">
    <source>
        <dbReference type="EMBL" id="KAF6174893.1"/>
    </source>
</evidence>
<proteinExistence type="predicted"/>
<evidence type="ECO:0000259" key="1">
    <source>
        <dbReference type="Pfam" id="PF02721"/>
    </source>
</evidence>
<dbReference type="SUPFAM" id="SSF50249">
    <property type="entry name" value="Nucleic acid-binding proteins"/>
    <property type="match status" value="2"/>
</dbReference>
<keyword evidence="3" id="KW-1185">Reference proteome</keyword>
<dbReference type="EMBL" id="JACGCM010000223">
    <property type="protein sequence ID" value="KAF6174893.1"/>
    <property type="molecule type" value="Genomic_DNA"/>
</dbReference>
<dbReference type="OrthoDB" id="1931061at2759"/>
<reference evidence="2 3" key="1">
    <citation type="journal article" date="2020" name="IScience">
        <title>Genome Sequencing of the Endangered Kingdonia uniflora (Circaeasteraceae, Ranunculales) Reveals Potential Mechanisms of Evolutionary Specialization.</title>
        <authorList>
            <person name="Sun Y."/>
            <person name="Deng T."/>
            <person name="Zhang A."/>
            <person name="Moore M.J."/>
            <person name="Landis J.B."/>
            <person name="Lin N."/>
            <person name="Zhang H."/>
            <person name="Zhang X."/>
            <person name="Huang J."/>
            <person name="Zhang X."/>
            <person name="Sun H."/>
            <person name="Wang H."/>
        </authorList>
    </citation>
    <scope>NUCLEOTIDE SEQUENCE [LARGE SCALE GENOMIC DNA]</scope>
    <source>
        <strain evidence="2">TB1705</strain>
        <tissue evidence="2">Leaf</tissue>
    </source>
</reference>
<sequence length="243" mass="28327">MTQVCYALLRQLTSLRDRWHLKVCLSRKWTTRNFTSKEVWVLDMLFIDENEDQLHASAPRDLISQFSDILIEGDIFHVEKFNISKINGTYQPILDGEYKIYLKNDTIMKRFEGQTLPIPLYKFSFVAFNEIPNRYNQPKYLTDIVEKLEAVTEIELVSKRNEDISPKRDLILENMCKSPMKITVWDDTLKEIPLDLSEMPSTPIVLIVTSTTVHMFKDHVALAMNPSRRSPKTKLALLCLLCL</sequence>
<dbReference type="Pfam" id="PF02721">
    <property type="entry name" value="DUF223"/>
    <property type="match status" value="1"/>
</dbReference>
<dbReference type="CDD" id="cd04480">
    <property type="entry name" value="RPA1_DBD_A_like"/>
    <property type="match status" value="1"/>
</dbReference>
<accession>A0A7J7P6F0</accession>
<dbReference type="InterPro" id="IPR012340">
    <property type="entry name" value="NA-bd_OB-fold"/>
</dbReference>
<dbReference type="Gene3D" id="2.40.50.140">
    <property type="entry name" value="Nucleic acid-binding proteins"/>
    <property type="match status" value="2"/>
</dbReference>
<dbReference type="PANTHER" id="PTHR47165">
    <property type="entry name" value="OS03G0429900 PROTEIN"/>
    <property type="match status" value="1"/>
</dbReference>
<feature type="domain" description="Replication protein A 70 kDa DNA-binding subunit B/D first OB fold" evidence="1">
    <location>
        <begin position="7"/>
        <end position="109"/>
    </location>
</feature>